<gene>
    <name evidence="10" type="primary">murJ_0</name>
    <name evidence="10" type="ORF">g.91819</name>
</gene>
<keyword evidence="2" id="KW-1003">Cell membrane</keyword>
<feature type="transmembrane region" description="Helical" evidence="9">
    <location>
        <begin position="495"/>
        <end position="520"/>
    </location>
</feature>
<proteinExistence type="predicted"/>
<evidence type="ECO:0000256" key="4">
    <source>
        <dbReference type="ARBA" id="ARBA00022960"/>
    </source>
</evidence>
<dbReference type="GO" id="GO:0008360">
    <property type="term" value="P:regulation of cell shape"/>
    <property type="evidence" value="ECO:0007669"/>
    <property type="project" value="UniProtKB-KW"/>
</dbReference>
<feature type="transmembrane region" description="Helical" evidence="9">
    <location>
        <begin position="532"/>
        <end position="555"/>
    </location>
</feature>
<organism evidence="10">
    <name type="scientific">Anthurium amnicola</name>
    <dbReference type="NCBI Taxonomy" id="1678845"/>
    <lineage>
        <taxon>Eukaryota</taxon>
        <taxon>Viridiplantae</taxon>
        <taxon>Streptophyta</taxon>
        <taxon>Embryophyta</taxon>
        <taxon>Tracheophyta</taxon>
        <taxon>Spermatophyta</taxon>
        <taxon>Magnoliopsida</taxon>
        <taxon>Liliopsida</taxon>
        <taxon>Araceae</taxon>
        <taxon>Pothoideae</taxon>
        <taxon>Potheae</taxon>
        <taxon>Anthurium</taxon>
    </lineage>
</organism>
<feature type="transmembrane region" description="Helical" evidence="9">
    <location>
        <begin position="468"/>
        <end position="488"/>
    </location>
</feature>
<feature type="transmembrane region" description="Helical" evidence="9">
    <location>
        <begin position="242"/>
        <end position="262"/>
    </location>
</feature>
<dbReference type="Pfam" id="PF03023">
    <property type="entry name" value="MurJ"/>
    <property type="match status" value="1"/>
</dbReference>
<feature type="transmembrane region" description="Helical" evidence="9">
    <location>
        <begin position="390"/>
        <end position="414"/>
    </location>
</feature>
<keyword evidence="4" id="KW-0133">Cell shape</keyword>
<feature type="transmembrane region" description="Helical" evidence="9">
    <location>
        <begin position="269"/>
        <end position="291"/>
    </location>
</feature>
<keyword evidence="3 9" id="KW-0812">Transmembrane</keyword>
<evidence type="ECO:0000256" key="2">
    <source>
        <dbReference type="ARBA" id="ARBA00022475"/>
    </source>
</evidence>
<dbReference type="AlphaFoldDB" id="A0A1D1XN27"/>
<reference evidence="10" key="1">
    <citation type="submission" date="2015-07" db="EMBL/GenBank/DDBJ databases">
        <title>Transcriptome Assembly of Anthurium amnicola.</title>
        <authorList>
            <person name="Suzuki J."/>
        </authorList>
    </citation>
    <scope>NUCLEOTIDE SEQUENCE</scope>
</reference>
<evidence type="ECO:0000256" key="6">
    <source>
        <dbReference type="ARBA" id="ARBA00022989"/>
    </source>
</evidence>
<feature type="transmembrane region" description="Helical" evidence="9">
    <location>
        <begin position="567"/>
        <end position="590"/>
    </location>
</feature>
<evidence type="ECO:0000256" key="8">
    <source>
        <dbReference type="SAM" id="MobiDB-lite"/>
    </source>
</evidence>
<dbReference type="PANTHER" id="PTHR43486:SF1">
    <property type="entry name" value="LIPID II FLIPPASE MURJ-RELATED"/>
    <property type="match status" value="1"/>
</dbReference>
<feature type="transmembrane region" description="Helical" evidence="9">
    <location>
        <begin position="344"/>
        <end position="370"/>
    </location>
</feature>
<dbReference type="GO" id="GO:0005886">
    <property type="term" value="C:plasma membrane"/>
    <property type="evidence" value="ECO:0007669"/>
    <property type="project" value="UniProtKB-SubCell"/>
</dbReference>
<keyword evidence="6 9" id="KW-1133">Transmembrane helix</keyword>
<evidence type="ECO:0000313" key="10">
    <source>
        <dbReference type="EMBL" id="JAT43793.1"/>
    </source>
</evidence>
<evidence type="ECO:0000256" key="7">
    <source>
        <dbReference type="ARBA" id="ARBA00023136"/>
    </source>
</evidence>
<feature type="transmembrane region" description="Helical" evidence="9">
    <location>
        <begin position="434"/>
        <end position="456"/>
    </location>
</feature>
<feature type="transmembrane region" description="Helical" evidence="9">
    <location>
        <begin position="303"/>
        <end position="324"/>
    </location>
</feature>
<dbReference type="PRINTS" id="PR01806">
    <property type="entry name" value="VIRFACTRMVIN"/>
</dbReference>
<dbReference type="PANTHER" id="PTHR43486">
    <property type="entry name" value="LIPID II FLIPPASE MURJ-RELATED"/>
    <property type="match status" value="1"/>
</dbReference>
<sequence>MASAGLSPLAGGELLPQPPGAPLSLLGVPARRAVVVLSAGGHPCRGILPLSPPAIPAPLPLPPPVRSARSRRPQLPKASAGDFPEGARGGGAGPVPAISSAHSDGGELSSDGLMKSAGLVGAATVASKILGLLREVAVASVFGVGPVATAFNHATVLPRFCSSFLGGVNGPIHVAVATTLSKLPKGRRKQLIQKMHVIVFLVGVVVSAVTFLFAETIIHMSAPGLWVLAEGRLIGEIASTQLKVMTPCILFSGLNVLGFGCLSAEGDNIIPSLSPSITSIAIIISCILYIVMHGPNAPSLGSALSGGIFVSCGASMGSLIQWIIQVIMHERTGYGSASFTWEDIVFDCDLHALFSLIIPSILSSGLVQIASLTDLYFSSFIPGAAAGLSYAHLMVMAPLGILSSTIVLPLLPFISRLVQASSWTSLKDNLQEGILLCLVMVLPITSTICMLAGPVIRVVFQRLTFDSAASSFVSSLLLCYSVGSPFFIIRELLVVVFYALGLGQQLLLVNLVAILLNALLDWLSISTFGLGAQGLALSTSCVTAMSVLTLSYLLSKKLRGVIDLMELSGPLCLLLASCTLSCFTTCVAHKMLLHAFPVVSSLRLRRLQELLAIMLAGISGLCGFCIPLEVFHFPALKTAKKLLWRLIKR</sequence>
<accession>A0A1D1XN27</accession>
<keyword evidence="5" id="KW-0573">Peptidoglycan synthesis</keyword>
<name>A0A1D1XN27_9ARAE</name>
<protein>
    <submittedName>
        <fullName evidence="10">Protein MurJ</fullName>
    </submittedName>
</protein>
<feature type="region of interest" description="Disordered" evidence="8">
    <location>
        <begin position="61"/>
        <end position="95"/>
    </location>
</feature>
<comment type="subcellular location">
    <subcellularLocation>
        <location evidence="1">Cell membrane</location>
        <topology evidence="1">Multi-pass membrane protein</topology>
    </subcellularLocation>
</comment>
<evidence type="ECO:0000256" key="9">
    <source>
        <dbReference type="SAM" id="Phobius"/>
    </source>
</evidence>
<keyword evidence="7 9" id="KW-0472">Membrane</keyword>
<evidence type="ECO:0000256" key="1">
    <source>
        <dbReference type="ARBA" id="ARBA00004651"/>
    </source>
</evidence>
<feature type="transmembrane region" description="Helical" evidence="9">
    <location>
        <begin position="197"/>
        <end position="222"/>
    </location>
</feature>
<feature type="transmembrane region" description="Helical" evidence="9">
    <location>
        <begin position="610"/>
        <end position="631"/>
    </location>
</feature>
<evidence type="ECO:0000256" key="3">
    <source>
        <dbReference type="ARBA" id="ARBA00022692"/>
    </source>
</evidence>
<dbReference type="EMBL" id="GDJX01024143">
    <property type="protein sequence ID" value="JAT43793.1"/>
    <property type="molecule type" value="Transcribed_RNA"/>
</dbReference>
<evidence type="ECO:0000256" key="5">
    <source>
        <dbReference type="ARBA" id="ARBA00022984"/>
    </source>
</evidence>
<dbReference type="InterPro" id="IPR004268">
    <property type="entry name" value="MurJ"/>
</dbReference>